<dbReference type="EMBL" id="FAXA01000128">
    <property type="protein sequence ID" value="CUV01761.1"/>
    <property type="molecule type" value="Genomic_DNA"/>
</dbReference>
<protein>
    <submittedName>
        <fullName evidence="2">Uncharacterized protein</fullName>
    </submittedName>
</protein>
<organism evidence="2">
    <name type="scientific">hydrothermal vent metagenome</name>
    <dbReference type="NCBI Taxonomy" id="652676"/>
    <lineage>
        <taxon>unclassified sequences</taxon>
        <taxon>metagenomes</taxon>
        <taxon>ecological metagenomes</taxon>
    </lineage>
</organism>
<reference evidence="2" key="1">
    <citation type="submission" date="2015-10" db="EMBL/GenBank/DDBJ databases">
        <authorList>
            <person name="Gilbert D.G."/>
        </authorList>
    </citation>
    <scope>NUCLEOTIDE SEQUENCE</scope>
</reference>
<name>A0A160V7B6_9ZZZZ</name>
<evidence type="ECO:0000256" key="1">
    <source>
        <dbReference type="SAM" id="MobiDB-lite"/>
    </source>
</evidence>
<gene>
    <name evidence="2" type="ORF">MGWOODY_Clf1642</name>
</gene>
<accession>A0A160V7B6</accession>
<dbReference type="AlphaFoldDB" id="A0A160V7B6"/>
<feature type="region of interest" description="Disordered" evidence="1">
    <location>
        <begin position="1"/>
        <end position="43"/>
    </location>
</feature>
<evidence type="ECO:0000313" key="2">
    <source>
        <dbReference type="EMBL" id="CUV01761.1"/>
    </source>
</evidence>
<proteinExistence type="predicted"/>
<feature type="compositionally biased region" description="Polar residues" evidence="1">
    <location>
        <begin position="26"/>
        <end position="43"/>
    </location>
</feature>
<sequence length="43" mass="4647">MSGEGVALDVQPMANAAAPMTKSRLNENNSMTDPSVQFNRDHN</sequence>